<feature type="signal peptide" evidence="1">
    <location>
        <begin position="1"/>
        <end position="26"/>
    </location>
</feature>
<evidence type="ECO:0000313" key="2">
    <source>
        <dbReference type="EMBL" id="RZC53177.1"/>
    </source>
</evidence>
<dbReference type="Proteomes" id="UP000316621">
    <property type="component" value="Chromosome 3"/>
</dbReference>
<dbReference type="AlphaFoldDB" id="A0A4Y7IWZ8"/>
<accession>A0A4Y7IWZ8</accession>
<feature type="chain" id="PRO_5021195636" evidence="1">
    <location>
        <begin position="27"/>
        <end position="118"/>
    </location>
</feature>
<sequence>MNIIMARLLVSLVLLMMSVSPEIAFAEDLKLGRKARLVEVERHGSVGQSLSNGQVKQGGANNVAVAGGLINPAGGLDQLSRSLNNLNKIDYRSQDQVNNIDFDSLKADAVEFYARIRT</sequence>
<name>A0A4Y7IWZ8_PAPSO</name>
<dbReference type="EMBL" id="CM010717">
    <property type="protein sequence ID" value="RZC53177.1"/>
    <property type="molecule type" value="Genomic_DNA"/>
</dbReference>
<evidence type="ECO:0000256" key="1">
    <source>
        <dbReference type="SAM" id="SignalP"/>
    </source>
</evidence>
<evidence type="ECO:0000313" key="3">
    <source>
        <dbReference type="Proteomes" id="UP000316621"/>
    </source>
</evidence>
<gene>
    <name evidence="2" type="ORF">C5167_012036</name>
</gene>
<proteinExistence type="predicted"/>
<protein>
    <submittedName>
        <fullName evidence="2">Uncharacterized protein</fullName>
    </submittedName>
</protein>
<dbReference type="Gramene" id="RZC53177">
    <property type="protein sequence ID" value="RZC53177"/>
    <property type="gene ID" value="C5167_012036"/>
</dbReference>
<organism evidence="2 3">
    <name type="scientific">Papaver somniferum</name>
    <name type="common">Opium poppy</name>
    <dbReference type="NCBI Taxonomy" id="3469"/>
    <lineage>
        <taxon>Eukaryota</taxon>
        <taxon>Viridiplantae</taxon>
        <taxon>Streptophyta</taxon>
        <taxon>Embryophyta</taxon>
        <taxon>Tracheophyta</taxon>
        <taxon>Spermatophyta</taxon>
        <taxon>Magnoliopsida</taxon>
        <taxon>Ranunculales</taxon>
        <taxon>Papaveraceae</taxon>
        <taxon>Papaveroideae</taxon>
        <taxon>Papaver</taxon>
    </lineage>
</organism>
<reference evidence="2 3" key="1">
    <citation type="journal article" date="2018" name="Science">
        <title>The opium poppy genome and morphinan production.</title>
        <authorList>
            <person name="Guo L."/>
            <person name="Winzer T."/>
            <person name="Yang X."/>
            <person name="Li Y."/>
            <person name="Ning Z."/>
            <person name="He Z."/>
            <person name="Teodor R."/>
            <person name="Lu Y."/>
            <person name="Bowser T.A."/>
            <person name="Graham I.A."/>
            <person name="Ye K."/>
        </authorList>
    </citation>
    <scope>NUCLEOTIDE SEQUENCE [LARGE SCALE GENOMIC DNA]</scope>
    <source>
        <strain evidence="3">cv. HN1</strain>
        <tissue evidence="2">Leaves</tissue>
    </source>
</reference>
<keyword evidence="3" id="KW-1185">Reference proteome</keyword>
<keyword evidence="1" id="KW-0732">Signal</keyword>